<comment type="catalytic activity">
    <reaction evidence="14">
        <text>S-ubiquitinyl-[E2 ubiquitin-conjugating enzyme]-L-cysteine + [acceptor protein]-L-lysine = [E2 ubiquitin-conjugating enzyme]-L-cysteine + N(6)-ubiquitinyl-[acceptor protein]-L-lysine.</text>
        <dbReference type="EC" id="2.3.2.27"/>
    </reaction>
</comment>
<keyword evidence="17" id="KW-1185">Reference proteome</keyword>
<comment type="similarity">
    <text evidence="3 14">Belongs to the WD repeat PRP19 family.</text>
</comment>
<dbReference type="RefSeq" id="XP_066830190.1">
    <property type="nucleotide sequence ID" value="XM_066973342.1"/>
</dbReference>
<keyword evidence="4" id="KW-0853">WD repeat</keyword>
<dbReference type="InterPro" id="IPR015943">
    <property type="entry name" value="WD40/YVTN_repeat-like_dom_sf"/>
</dbReference>
<name>A0ABP0ZLJ2_9ASCO</name>
<keyword evidence="11 14" id="KW-0508">mRNA splicing</keyword>
<evidence type="ECO:0000256" key="5">
    <source>
        <dbReference type="ARBA" id="ARBA00022664"/>
    </source>
</evidence>
<evidence type="ECO:0000259" key="15">
    <source>
        <dbReference type="PROSITE" id="PS51698"/>
    </source>
</evidence>
<evidence type="ECO:0000256" key="13">
    <source>
        <dbReference type="ARBA" id="ARBA00023242"/>
    </source>
</evidence>
<keyword evidence="12 14" id="KW-0234">DNA repair</keyword>
<dbReference type="GeneID" id="92208448"/>
<evidence type="ECO:0000256" key="6">
    <source>
        <dbReference type="ARBA" id="ARBA00022679"/>
    </source>
</evidence>
<comment type="pathway">
    <text evidence="2 14">Protein modification; protein ubiquitination.</text>
</comment>
<dbReference type="PANTHER" id="PTHR43995">
    <property type="entry name" value="PRE-MRNA-PROCESSING FACTOR 19"/>
    <property type="match status" value="1"/>
</dbReference>
<dbReference type="InterPro" id="IPR038959">
    <property type="entry name" value="Prp19"/>
</dbReference>
<dbReference type="InterPro" id="IPR055340">
    <property type="entry name" value="RING-Ubox_PRP19"/>
</dbReference>
<dbReference type="Gene3D" id="3.30.40.10">
    <property type="entry name" value="Zinc/RING finger domain, C3HC4 (zinc finger)"/>
    <property type="match status" value="1"/>
</dbReference>
<evidence type="ECO:0000256" key="11">
    <source>
        <dbReference type="ARBA" id="ARBA00023187"/>
    </source>
</evidence>
<sequence length="492" mass="54069">MICALSGERIKEAVASPKSGAVFERKYIEKYVSTTSKDPITNDPLSLSDLITLKLTPLVAPPDPATTTSIPSLLSNLQSEWDSTVLEVFTLRKTVQSLKSELSQALYRSDAAVRVAARAIRERDDAKQALEELVLSLEVRDEEDEEVEEVENGEKNKSKEEVLKKIEVEAEALFKLHKSTKVKFPYSGSNKPFHLEQGEIYKDVFLGASSHATDVTFNADLKRLAAVDGDSINSFDIGKKSTTAWKTGLASISHWCVSNNGTVAAVDGQKLAFSNTDSTIELESEVTAVTSHPSLDIFLVFTTKSWLVCDPHGVAARHETPTSLSVPAVHVDGELFAAFDGSEIKLSSMTTGDVLAAFSPRYGQIKQVQFAPNAYWLLVLSQDDDNNASVIEVYDVRKNTVANELDFASVIQEFIIDPTSSLIIVNHGGDEYSSAVYQKKSKKWDAPVKLDSSAKSLKLFSHIEDVQKKGTVEFITYDEVKDECQVLTLESS</sequence>
<keyword evidence="7 14" id="KW-0747">Spliceosome</keyword>
<dbReference type="Proteomes" id="UP001497383">
    <property type="component" value="Chromosome 4"/>
</dbReference>
<dbReference type="EMBL" id="OZ022408">
    <property type="protein sequence ID" value="CAK9439028.1"/>
    <property type="molecule type" value="Genomic_DNA"/>
</dbReference>
<dbReference type="Gene3D" id="2.130.10.10">
    <property type="entry name" value="YVTN repeat-like/Quinoprotein amine dehydrogenase"/>
    <property type="match status" value="1"/>
</dbReference>
<accession>A0ABP0ZLJ2</accession>
<keyword evidence="10 14" id="KW-0833">Ubl conjugation pathway</keyword>
<keyword evidence="9 14" id="KW-0227">DNA damage</keyword>
<dbReference type="SMART" id="SM00504">
    <property type="entry name" value="Ubox"/>
    <property type="match status" value="1"/>
</dbReference>
<evidence type="ECO:0000313" key="16">
    <source>
        <dbReference type="EMBL" id="CAK9439028.1"/>
    </source>
</evidence>
<evidence type="ECO:0000256" key="7">
    <source>
        <dbReference type="ARBA" id="ARBA00022728"/>
    </source>
</evidence>
<proteinExistence type="inferred from homology"/>
<evidence type="ECO:0000256" key="3">
    <source>
        <dbReference type="ARBA" id="ARBA00006388"/>
    </source>
</evidence>
<dbReference type="SUPFAM" id="SSF82171">
    <property type="entry name" value="DPP6 N-terminal domain-like"/>
    <property type="match status" value="1"/>
</dbReference>
<dbReference type="InterPro" id="IPR013915">
    <property type="entry name" value="Prp19_cc"/>
</dbReference>
<evidence type="ECO:0000256" key="8">
    <source>
        <dbReference type="ARBA" id="ARBA00022737"/>
    </source>
</evidence>
<evidence type="ECO:0000256" key="14">
    <source>
        <dbReference type="RuleBase" id="RU367101"/>
    </source>
</evidence>
<evidence type="ECO:0000313" key="17">
    <source>
        <dbReference type="Proteomes" id="UP001497383"/>
    </source>
</evidence>
<dbReference type="InterPro" id="IPR003613">
    <property type="entry name" value="Ubox_domain"/>
</dbReference>
<dbReference type="InterPro" id="IPR013083">
    <property type="entry name" value="Znf_RING/FYVE/PHD"/>
</dbReference>
<dbReference type="Pfam" id="PF08606">
    <property type="entry name" value="Prp19"/>
    <property type="match status" value="1"/>
</dbReference>
<dbReference type="SUPFAM" id="SSF57850">
    <property type="entry name" value="RING/U-box"/>
    <property type="match status" value="1"/>
</dbReference>
<comment type="subunit">
    <text evidence="14">Homotetramer.</text>
</comment>
<feature type="domain" description="U-box" evidence="15">
    <location>
        <begin position="1"/>
        <end position="71"/>
    </location>
</feature>
<keyword evidence="6 14" id="KW-0808">Transferase</keyword>
<evidence type="ECO:0000256" key="9">
    <source>
        <dbReference type="ARBA" id="ARBA00022763"/>
    </source>
</evidence>
<reference evidence="16 17" key="1">
    <citation type="submission" date="2024-03" db="EMBL/GenBank/DDBJ databases">
        <authorList>
            <person name="Brejova B."/>
        </authorList>
    </citation>
    <scope>NUCLEOTIDE SEQUENCE [LARGE SCALE GENOMIC DNA]</scope>
    <source>
        <strain evidence="16 17">CBS 14171</strain>
    </source>
</reference>
<keyword evidence="5 14" id="KW-0507">mRNA processing</keyword>
<comment type="subcellular location">
    <subcellularLocation>
        <location evidence="1 14">Nucleus</location>
    </subcellularLocation>
</comment>
<organism evidence="16 17">
    <name type="scientific">Lodderomyces beijingensis</name>
    <dbReference type="NCBI Taxonomy" id="1775926"/>
    <lineage>
        <taxon>Eukaryota</taxon>
        <taxon>Fungi</taxon>
        <taxon>Dikarya</taxon>
        <taxon>Ascomycota</taxon>
        <taxon>Saccharomycotina</taxon>
        <taxon>Pichiomycetes</taxon>
        <taxon>Debaryomycetaceae</taxon>
        <taxon>Candida/Lodderomyces clade</taxon>
        <taxon>Lodderomyces</taxon>
    </lineage>
</organism>
<comment type="function">
    <text evidence="14">Ubiquitin-protein ligase which is mainly involved pre-mRNA splicing and DNA repair. Required for pre-mRNA splicing as component of the spliceosome.</text>
</comment>
<keyword evidence="8" id="KW-0677">Repeat</keyword>
<evidence type="ECO:0000256" key="2">
    <source>
        <dbReference type="ARBA" id="ARBA00004906"/>
    </source>
</evidence>
<dbReference type="PANTHER" id="PTHR43995:SF1">
    <property type="entry name" value="PRE-MRNA-PROCESSING FACTOR 19"/>
    <property type="match status" value="1"/>
</dbReference>
<dbReference type="PROSITE" id="PS51698">
    <property type="entry name" value="U_BOX"/>
    <property type="match status" value="1"/>
</dbReference>
<evidence type="ECO:0000256" key="4">
    <source>
        <dbReference type="ARBA" id="ARBA00022574"/>
    </source>
</evidence>
<protein>
    <recommendedName>
        <fullName evidence="14">Pre-mRNA-processing factor 19</fullName>
        <ecNumber evidence="14">2.3.2.27</ecNumber>
    </recommendedName>
</protein>
<evidence type="ECO:0000256" key="12">
    <source>
        <dbReference type="ARBA" id="ARBA00023204"/>
    </source>
</evidence>
<dbReference type="EC" id="2.3.2.27" evidence="14"/>
<keyword evidence="13 14" id="KW-0539">Nucleus</keyword>
<evidence type="ECO:0000256" key="1">
    <source>
        <dbReference type="ARBA" id="ARBA00004123"/>
    </source>
</evidence>
<evidence type="ECO:0000256" key="10">
    <source>
        <dbReference type="ARBA" id="ARBA00022786"/>
    </source>
</evidence>
<gene>
    <name evidence="16" type="ORF">LODBEIA_P32520</name>
</gene>
<dbReference type="CDD" id="cd16656">
    <property type="entry name" value="RING-Ubox_PRP19"/>
    <property type="match status" value="1"/>
</dbReference>